<accession>V6K8E7</accession>
<dbReference type="Proteomes" id="UP000017984">
    <property type="component" value="Chromosome"/>
</dbReference>
<evidence type="ECO:0000259" key="3">
    <source>
        <dbReference type="Pfam" id="PF13625"/>
    </source>
</evidence>
<organism evidence="4 5">
    <name type="scientific">Streptomyces roseochromogenus subsp. oscitans DS 12.976</name>
    <dbReference type="NCBI Taxonomy" id="1352936"/>
    <lineage>
        <taxon>Bacteria</taxon>
        <taxon>Bacillati</taxon>
        <taxon>Actinomycetota</taxon>
        <taxon>Actinomycetes</taxon>
        <taxon>Kitasatosporales</taxon>
        <taxon>Streptomycetaceae</taxon>
        <taxon>Streptomyces</taxon>
    </lineage>
</organism>
<name>V6K8E7_STRRC</name>
<protein>
    <submittedName>
        <fullName evidence="4">Uncharacterized protein</fullName>
    </submittedName>
</protein>
<gene>
    <name evidence="4" type="ORF">M878_22490</name>
</gene>
<dbReference type="PROSITE" id="PS52050">
    <property type="entry name" value="WYL"/>
    <property type="match status" value="1"/>
</dbReference>
<dbReference type="InterPro" id="IPR026881">
    <property type="entry name" value="WYL_dom"/>
</dbReference>
<feature type="region of interest" description="Disordered" evidence="1">
    <location>
        <begin position="612"/>
        <end position="647"/>
    </location>
</feature>
<sequence length="764" mass="79447">MALVLPGLALPHLQVAEALAALGPTPRAALGDLLGVSGTESARGLDEALGTLADHALVWPDGEGLLRMAAPLRQAWQTPLGLDAPLARLLADMTSEELRRMLVALGVRTTGNTKQQRLTALVDHHSDAERVAEVVAGAPAVTRELLERLAGHETEQPESQTEFTILGAPGVPLSDSEPGARWALERGLLVQDHRRYGATRMPAEVALALRGADWHAPFEPVPPSVRSTPVTPAEADQEAAAAATAFAAHAASVLAVCSASPPTRLKSGGVGAREMSRIGKAAQCDDIVVRLALETAYHAGLLARDGSQVAATKGYDAWAQREPAEQLTALLQAWRTLPLTPAQARDEDGKVLPAIAGSPPCEGCAQARDGLLTAAAHLPAGQGAKSAAELGPLVAWYRPLADQLPQDSTPFATLAREAELLGVVGRGALSCIGAALQADDVEALAAACQRLLPTATRAARFGADLTAVVTGTPSAQLASLLDTVADREAGGTASVWRFSPGSVRRALDAGRTPEAIAADLAAVAVGALPQPLTYLINDTARSHGRMRVTSAASVIHGEEPALLAELAAHRKLAGLGLRLLAPTVLVSRIPLDKTVAALRAAGYAPVAESADGTVRVEQNRHRRAATPVPHPRAPGGTSSRQGTSARTKGSLAAVDVGALAAKLQAAPPVAPEPDPASGIPFGTDTEEIVAGHARLLSLTDVRQLAHAIDKGQDVTIEYVAASGSRTVRTLSELDLDPPYLYAWCHLRDDERVFTLSRIHGVMPA</sequence>
<keyword evidence="5" id="KW-1185">Reference proteome</keyword>
<dbReference type="Pfam" id="PF13625">
    <property type="entry name" value="Helicase_C_3"/>
    <property type="match status" value="1"/>
</dbReference>
<dbReference type="HOGENOM" id="CLU_013420_0_0_11"/>
<dbReference type="PATRIC" id="fig|1352936.5.peg.4695"/>
<evidence type="ECO:0000256" key="1">
    <source>
        <dbReference type="SAM" id="MobiDB-lite"/>
    </source>
</evidence>
<evidence type="ECO:0000259" key="2">
    <source>
        <dbReference type="Pfam" id="PF13280"/>
    </source>
</evidence>
<feature type="compositionally biased region" description="Polar residues" evidence="1">
    <location>
        <begin position="636"/>
        <end position="647"/>
    </location>
</feature>
<dbReference type="AlphaFoldDB" id="V6K8E7"/>
<dbReference type="STRING" id="1352936.M878_22490"/>
<dbReference type="EMBL" id="AWQX01000194">
    <property type="protein sequence ID" value="EST28445.1"/>
    <property type="molecule type" value="Genomic_DNA"/>
</dbReference>
<dbReference type="Pfam" id="PF13280">
    <property type="entry name" value="WYL"/>
    <property type="match status" value="1"/>
</dbReference>
<feature type="domain" description="WYL" evidence="2">
    <location>
        <begin position="702"/>
        <end position="761"/>
    </location>
</feature>
<evidence type="ECO:0000313" key="4">
    <source>
        <dbReference type="EMBL" id="EST28445.1"/>
    </source>
</evidence>
<evidence type="ECO:0000313" key="5">
    <source>
        <dbReference type="Proteomes" id="UP000017984"/>
    </source>
</evidence>
<feature type="domain" description="Helicase XPB/Ssl2 N-terminal" evidence="3">
    <location>
        <begin position="463"/>
        <end position="580"/>
    </location>
</feature>
<comment type="caution">
    <text evidence="4">The sequence shown here is derived from an EMBL/GenBank/DDBJ whole genome shotgun (WGS) entry which is preliminary data.</text>
</comment>
<proteinExistence type="predicted"/>
<reference evidence="4 5" key="1">
    <citation type="journal article" date="2014" name="Genome Announc.">
        <title>Draft Genome Sequence of Streptomyces roseochromogenes subsp. oscitans DS 12.976, Producer of the Aminocoumarin Antibiotic Clorobiocin.</title>
        <authorList>
            <person name="Ruckert C."/>
            <person name="Kalinowski J."/>
            <person name="Heide L."/>
            <person name="Apel A.K."/>
        </authorList>
    </citation>
    <scope>NUCLEOTIDE SEQUENCE [LARGE SCALE GENOMIC DNA]</scope>
    <source>
        <strain evidence="4 5">DS 12.976</strain>
    </source>
</reference>
<dbReference type="InterPro" id="IPR032830">
    <property type="entry name" value="XPB/Ssl2_N"/>
</dbReference>